<reference evidence="2 3" key="1">
    <citation type="journal article" date="2013" name="Genome Announc.">
        <title>Draft Genome Sequence of Rhodococcus rhodnii Strain LMG5362, a Symbiont of Rhodnius prolixus (Hemiptera, Reduviidae, Triatominae), the Principle Vector of Trypanosoma cruzi.</title>
        <authorList>
            <person name="Pachebat J.A."/>
            <person name="van Keulen G."/>
            <person name="Whitten M.M."/>
            <person name="Girdwood S."/>
            <person name="Del Sol R."/>
            <person name="Dyson P.J."/>
            <person name="Facey P.D."/>
        </authorList>
    </citation>
    <scope>NUCLEOTIDE SEQUENCE [LARGE SCALE GENOMIC DNA]</scope>
    <source>
        <strain evidence="2 3">LMG 5362</strain>
    </source>
</reference>
<keyword evidence="3" id="KW-1185">Reference proteome</keyword>
<dbReference type="Proteomes" id="UP000013525">
    <property type="component" value="Unassembled WGS sequence"/>
</dbReference>
<accession>R7WRV9</accession>
<evidence type="ECO:0000313" key="3">
    <source>
        <dbReference type="Proteomes" id="UP000013525"/>
    </source>
</evidence>
<gene>
    <name evidence="2" type="ORF">Rrhod_1966</name>
</gene>
<feature type="compositionally biased region" description="Basic and acidic residues" evidence="1">
    <location>
        <begin position="23"/>
        <end position="35"/>
    </location>
</feature>
<dbReference type="AlphaFoldDB" id="R7WRV9"/>
<proteinExistence type="predicted"/>
<evidence type="ECO:0000313" key="2">
    <source>
        <dbReference type="EMBL" id="EOM76689.1"/>
    </source>
</evidence>
<feature type="region of interest" description="Disordered" evidence="1">
    <location>
        <begin position="1"/>
        <end position="35"/>
    </location>
</feature>
<sequence length="35" mass="4040">MFTLFTARYRRTGPGPTGIAADTRPDGRMRRNDRK</sequence>
<comment type="caution">
    <text evidence="2">The sequence shown here is derived from an EMBL/GenBank/DDBJ whole genome shotgun (WGS) entry which is preliminary data.</text>
</comment>
<protein>
    <submittedName>
        <fullName evidence="2">Uncharacterized protein</fullName>
    </submittedName>
</protein>
<organism evidence="2 3">
    <name type="scientific">Rhodococcus rhodnii LMG 5362</name>
    <dbReference type="NCBI Taxonomy" id="1273125"/>
    <lineage>
        <taxon>Bacteria</taxon>
        <taxon>Bacillati</taxon>
        <taxon>Actinomycetota</taxon>
        <taxon>Actinomycetes</taxon>
        <taxon>Mycobacteriales</taxon>
        <taxon>Nocardiaceae</taxon>
        <taxon>Rhodococcus</taxon>
    </lineage>
</organism>
<dbReference type="EMBL" id="APMY01000062">
    <property type="protein sequence ID" value="EOM76689.1"/>
    <property type="molecule type" value="Genomic_DNA"/>
</dbReference>
<evidence type="ECO:0000256" key="1">
    <source>
        <dbReference type="SAM" id="MobiDB-lite"/>
    </source>
</evidence>
<name>R7WRV9_9NOCA</name>